<name>A0AAD9AZJ9_9PEZI</name>
<feature type="chain" id="PRO_5042246030" description="Secreted protein" evidence="2">
    <location>
        <begin position="25"/>
        <end position="95"/>
    </location>
</feature>
<organism evidence="3 4">
    <name type="scientific">Colletotrichum chrysophilum</name>
    <dbReference type="NCBI Taxonomy" id="1836956"/>
    <lineage>
        <taxon>Eukaryota</taxon>
        <taxon>Fungi</taxon>
        <taxon>Dikarya</taxon>
        <taxon>Ascomycota</taxon>
        <taxon>Pezizomycotina</taxon>
        <taxon>Sordariomycetes</taxon>
        <taxon>Hypocreomycetidae</taxon>
        <taxon>Glomerellales</taxon>
        <taxon>Glomerellaceae</taxon>
        <taxon>Colletotrichum</taxon>
        <taxon>Colletotrichum gloeosporioides species complex</taxon>
    </lineage>
</organism>
<protein>
    <recommendedName>
        <fullName evidence="5">Secreted protein</fullName>
    </recommendedName>
</protein>
<keyword evidence="4" id="KW-1185">Reference proteome</keyword>
<dbReference type="AlphaFoldDB" id="A0AAD9AZJ9"/>
<sequence length="95" mass="10169">MFPAGKLRLIAYVAVGAALVPAEALASSKSSNIPWRLGVPRTPRNQSPSQCRVSTVNGRAAIHSGASTWPRHPRDCWTRDVAAESLHVRPNSGAQ</sequence>
<keyword evidence="2" id="KW-0732">Signal</keyword>
<dbReference type="EMBL" id="JAQOWY010000006">
    <property type="protein sequence ID" value="KAK1856737.1"/>
    <property type="molecule type" value="Genomic_DNA"/>
</dbReference>
<evidence type="ECO:0000256" key="2">
    <source>
        <dbReference type="SAM" id="SignalP"/>
    </source>
</evidence>
<gene>
    <name evidence="3" type="ORF">CCHR01_00707</name>
</gene>
<reference evidence="3" key="1">
    <citation type="submission" date="2023-01" db="EMBL/GenBank/DDBJ databases">
        <title>Colletotrichum chrysophilum M932 genome sequence.</title>
        <authorList>
            <person name="Baroncelli R."/>
        </authorList>
    </citation>
    <scope>NUCLEOTIDE SEQUENCE</scope>
    <source>
        <strain evidence="3">M932</strain>
    </source>
</reference>
<comment type="caution">
    <text evidence="3">The sequence shown here is derived from an EMBL/GenBank/DDBJ whole genome shotgun (WGS) entry which is preliminary data.</text>
</comment>
<dbReference type="Proteomes" id="UP001243330">
    <property type="component" value="Unassembled WGS sequence"/>
</dbReference>
<feature type="region of interest" description="Disordered" evidence="1">
    <location>
        <begin position="26"/>
        <end position="51"/>
    </location>
</feature>
<evidence type="ECO:0000313" key="3">
    <source>
        <dbReference type="EMBL" id="KAK1856737.1"/>
    </source>
</evidence>
<evidence type="ECO:0000313" key="4">
    <source>
        <dbReference type="Proteomes" id="UP001243330"/>
    </source>
</evidence>
<accession>A0AAD9AZJ9</accession>
<evidence type="ECO:0008006" key="5">
    <source>
        <dbReference type="Google" id="ProtNLM"/>
    </source>
</evidence>
<proteinExistence type="predicted"/>
<evidence type="ECO:0000256" key="1">
    <source>
        <dbReference type="SAM" id="MobiDB-lite"/>
    </source>
</evidence>
<feature type="signal peptide" evidence="2">
    <location>
        <begin position="1"/>
        <end position="24"/>
    </location>
</feature>